<feature type="domain" description="HAMP" evidence="12">
    <location>
        <begin position="208"/>
        <end position="260"/>
    </location>
</feature>
<keyword evidence="9" id="KW-0175">Coiled coil</keyword>
<evidence type="ECO:0000256" key="4">
    <source>
        <dbReference type="ARBA" id="ARBA00022989"/>
    </source>
</evidence>
<dbReference type="OrthoDB" id="9814363at2"/>
<keyword evidence="6 8" id="KW-0807">Transducer</keyword>
<dbReference type="PANTHER" id="PTHR32089">
    <property type="entry name" value="METHYL-ACCEPTING CHEMOTAXIS PROTEIN MCPB"/>
    <property type="match status" value="1"/>
</dbReference>
<dbReference type="CDD" id="cd06225">
    <property type="entry name" value="HAMP"/>
    <property type="match status" value="1"/>
</dbReference>
<gene>
    <name evidence="13" type="ORF">D1970_10350</name>
</gene>
<dbReference type="InterPro" id="IPR003660">
    <property type="entry name" value="HAMP_dom"/>
</dbReference>
<keyword evidence="5 10" id="KW-0472">Membrane</keyword>
<dbReference type="SUPFAM" id="SSF58104">
    <property type="entry name" value="Methyl-accepting chemotaxis protein (MCP) signaling domain"/>
    <property type="match status" value="1"/>
</dbReference>
<dbReference type="InterPro" id="IPR004089">
    <property type="entry name" value="MCPsignal_dom"/>
</dbReference>
<dbReference type="PROSITE" id="PS50885">
    <property type="entry name" value="HAMP"/>
    <property type="match status" value="1"/>
</dbReference>
<keyword evidence="2" id="KW-1003">Cell membrane</keyword>
<dbReference type="CDD" id="cd11386">
    <property type="entry name" value="MCP_signal"/>
    <property type="match status" value="1"/>
</dbReference>
<dbReference type="GO" id="GO:0006935">
    <property type="term" value="P:chemotaxis"/>
    <property type="evidence" value="ECO:0007669"/>
    <property type="project" value="InterPro"/>
</dbReference>
<protein>
    <submittedName>
        <fullName evidence="13">Methyl-accepting chemotaxis protein</fullName>
    </submittedName>
</protein>
<name>A0A398BBD2_9BACI</name>
<evidence type="ECO:0000256" key="10">
    <source>
        <dbReference type="SAM" id="Phobius"/>
    </source>
</evidence>
<keyword evidence="3 10" id="KW-0812">Transmembrane</keyword>
<evidence type="ECO:0000256" key="5">
    <source>
        <dbReference type="ARBA" id="ARBA00023136"/>
    </source>
</evidence>
<feature type="transmembrane region" description="Helical" evidence="10">
    <location>
        <begin position="184"/>
        <end position="203"/>
    </location>
</feature>
<evidence type="ECO:0000256" key="8">
    <source>
        <dbReference type="PROSITE-ProRule" id="PRU00284"/>
    </source>
</evidence>
<dbReference type="Gene3D" id="1.10.287.950">
    <property type="entry name" value="Methyl-accepting chemotaxis protein"/>
    <property type="match status" value="1"/>
</dbReference>
<evidence type="ECO:0000256" key="3">
    <source>
        <dbReference type="ARBA" id="ARBA00022692"/>
    </source>
</evidence>
<dbReference type="Pfam" id="PF00015">
    <property type="entry name" value="MCPsignal"/>
    <property type="match status" value="1"/>
</dbReference>
<evidence type="ECO:0000256" key="7">
    <source>
        <dbReference type="ARBA" id="ARBA00029447"/>
    </source>
</evidence>
<organism evidence="13 14">
    <name type="scientific">Mesobacillus zeae</name>
    <dbReference type="NCBI Taxonomy" id="1917180"/>
    <lineage>
        <taxon>Bacteria</taxon>
        <taxon>Bacillati</taxon>
        <taxon>Bacillota</taxon>
        <taxon>Bacilli</taxon>
        <taxon>Bacillales</taxon>
        <taxon>Bacillaceae</taxon>
        <taxon>Mesobacillus</taxon>
    </lineage>
</organism>
<dbReference type="Pfam" id="PF17202">
    <property type="entry name" value="sCache_3_3"/>
    <property type="match status" value="1"/>
</dbReference>
<keyword evidence="4 10" id="KW-1133">Transmembrane helix</keyword>
<dbReference type="GO" id="GO:0007165">
    <property type="term" value="P:signal transduction"/>
    <property type="evidence" value="ECO:0007669"/>
    <property type="project" value="UniProtKB-KW"/>
</dbReference>
<evidence type="ECO:0000313" key="14">
    <source>
        <dbReference type="Proteomes" id="UP000265816"/>
    </source>
</evidence>
<dbReference type="InterPro" id="IPR033463">
    <property type="entry name" value="sCache_3"/>
</dbReference>
<feature type="domain" description="Methyl-accepting transducer" evidence="11">
    <location>
        <begin position="279"/>
        <end position="550"/>
    </location>
</feature>
<dbReference type="SMART" id="SM00304">
    <property type="entry name" value="HAMP"/>
    <property type="match status" value="1"/>
</dbReference>
<evidence type="ECO:0000256" key="2">
    <source>
        <dbReference type="ARBA" id="ARBA00022475"/>
    </source>
</evidence>
<evidence type="ECO:0000256" key="6">
    <source>
        <dbReference type="ARBA" id="ARBA00023224"/>
    </source>
</evidence>
<dbReference type="EMBL" id="QWVT01000016">
    <property type="protein sequence ID" value="RID85170.1"/>
    <property type="molecule type" value="Genomic_DNA"/>
</dbReference>
<dbReference type="SMART" id="SM00283">
    <property type="entry name" value="MA"/>
    <property type="match status" value="1"/>
</dbReference>
<dbReference type="InterPro" id="IPR004090">
    <property type="entry name" value="Chemotax_Me-accpt_rcpt"/>
</dbReference>
<evidence type="ECO:0000259" key="12">
    <source>
        <dbReference type="PROSITE" id="PS50885"/>
    </source>
</evidence>
<comment type="similarity">
    <text evidence="7">Belongs to the methyl-accepting chemotaxis (MCP) protein family.</text>
</comment>
<sequence>MDKVKALKISTKFLMTAGALLVFFSVIVSILLNTVVTGTIKEGATAKAKGDLKLGYEIIDLKYPGEWSVNEGNLYKGNMLINDNNDLVDEVAKMTRGTVTIFLKDKRVATNVISNGSRAVGTKASDEVVKRTLEGGKTYYGEANVVGHQYQTAYMPVKDAAGSIIGMWYVGAPADMVDKAIRHVNIVLAATLSVMLVLSYFFLRPFTNGLKKRISRLEQALEQAGNGDFTALVEDSGGDELTSLAHSYKKMRESLAELIGKLREAAETMAASSQELSAGAEETARATDSIANSIQEVAVNADNQVEQTNELSKTVRGMTEEIAKMASGAEEVQKATKGNAAAAVAGAEVMEKTRKQVASINDMTERASQSIHQLNEKSKEINKIINLITDISDQTNLLALNAAIEAARAGEHGRGFAVVAEEVRKLAEQSNSSASQVRNLVASIQKDISLSVESMDLGREAIKEGMELSVKAEQSFNNINSQIQAVSGQIDTMSGAVLDMDKGTEVILEVLGQIVGQIHQSSDATQSVASATEEQSASMEEIYAFSQSLSTLAEDLRTSVNRFKV</sequence>
<evidence type="ECO:0000256" key="9">
    <source>
        <dbReference type="SAM" id="Coils"/>
    </source>
</evidence>
<feature type="transmembrane region" description="Helical" evidence="10">
    <location>
        <begin position="12"/>
        <end position="32"/>
    </location>
</feature>
<dbReference type="AlphaFoldDB" id="A0A398BBD2"/>
<evidence type="ECO:0000313" key="13">
    <source>
        <dbReference type="EMBL" id="RID85170.1"/>
    </source>
</evidence>
<dbReference type="PANTHER" id="PTHR32089:SF112">
    <property type="entry name" value="LYSOZYME-LIKE PROTEIN-RELATED"/>
    <property type="match status" value="1"/>
</dbReference>
<dbReference type="Pfam" id="PF00672">
    <property type="entry name" value="HAMP"/>
    <property type="match status" value="1"/>
</dbReference>
<evidence type="ECO:0000256" key="1">
    <source>
        <dbReference type="ARBA" id="ARBA00004651"/>
    </source>
</evidence>
<evidence type="ECO:0000259" key="11">
    <source>
        <dbReference type="PROSITE" id="PS50111"/>
    </source>
</evidence>
<dbReference type="GO" id="GO:0004888">
    <property type="term" value="F:transmembrane signaling receptor activity"/>
    <property type="evidence" value="ECO:0007669"/>
    <property type="project" value="InterPro"/>
</dbReference>
<accession>A0A398BBD2</accession>
<dbReference type="GO" id="GO:0005886">
    <property type="term" value="C:plasma membrane"/>
    <property type="evidence" value="ECO:0007669"/>
    <property type="project" value="UniProtKB-SubCell"/>
</dbReference>
<dbReference type="PROSITE" id="PS50111">
    <property type="entry name" value="CHEMOTAXIS_TRANSDUC_2"/>
    <property type="match status" value="1"/>
</dbReference>
<feature type="coiled-coil region" evidence="9">
    <location>
        <begin position="248"/>
        <end position="275"/>
    </location>
</feature>
<proteinExistence type="inferred from homology"/>
<dbReference type="PRINTS" id="PR00260">
    <property type="entry name" value="CHEMTRNSDUCR"/>
</dbReference>
<keyword evidence="14" id="KW-1185">Reference proteome</keyword>
<dbReference type="Proteomes" id="UP000265816">
    <property type="component" value="Unassembled WGS sequence"/>
</dbReference>
<comment type="subcellular location">
    <subcellularLocation>
        <location evidence="1">Cell membrane</location>
        <topology evidence="1">Multi-pass membrane protein</topology>
    </subcellularLocation>
</comment>
<comment type="caution">
    <text evidence="13">The sequence shown here is derived from an EMBL/GenBank/DDBJ whole genome shotgun (WGS) entry which is preliminary data.</text>
</comment>
<reference evidence="13 14" key="1">
    <citation type="submission" date="2018-08" db="EMBL/GenBank/DDBJ databases">
        <title>Bacillus jemisoniae sp. nov., Bacillus chryseoplanitiae sp. nov., Bacillus resnikiae sp. nov., and Bacillus frankliniae sp. nov., isolated from Viking spacecraft and associated surfaces.</title>
        <authorList>
            <person name="Seuylemezian A."/>
            <person name="Vaishampayan P."/>
        </authorList>
    </citation>
    <scope>NUCLEOTIDE SEQUENCE [LARGE SCALE GENOMIC DNA]</scope>
    <source>
        <strain evidence="13 14">JJ-247</strain>
    </source>
</reference>
<dbReference type="SUPFAM" id="SSF103190">
    <property type="entry name" value="Sensory domain-like"/>
    <property type="match status" value="1"/>
</dbReference>
<dbReference type="InterPro" id="IPR029151">
    <property type="entry name" value="Sensor-like_sf"/>
</dbReference>